<proteinExistence type="predicted"/>
<protein>
    <submittedName>
        <fullName evidence="1">Extracellular solute-binding protein</fullName>
    </submittedName>
</protein>
<dbReference type="AlphaFoldDB" id="A0A4R5KG80"/>
<dbReference type="PANTHER" id="PTHR43649">
    <property type="entry name" value="ARABINOSE-BINDING PROTEIN-RELATED"/>
    <property type="match status" value="1"/>
</dbReference>
<dbReference type="InterPro" id="IPR006311">
    <property type="entry name" value="TAT_signal"/>
</dbReference>
<evidence type="ECO:0000313" key="1">
    <source>
        <dbReference type="EMBL" id="TDF93705.1"/>
    </source>
</evidence>
<organism evidence="1 2">
    <name type="scientific">Arthrobacter terricola</name>
    <dbReference type="NCBI Taxonomy" id="2547396"/>
    <lineage>
        <taxon>Bacteria</taxon>
        <taxon>Bacillati</taxon>
        <taxon>Actinomycetota</taxon>
        <taxon>Actinomycetes</taxon>
        <taxon>Micrococcales</taxon>
        <taxon>Micrococcaceae</taxon>
        <taxon>Arthrobacter</taxon>
    </lineage>
</organism>
<reference evidence="1 2" key="1">
    <citation type="submission" date="2019-03" db="EMBL/GenBank/DDBJ databases">
        <title>Whole genome sequence of Arthrobacter sp JH1-1.</title>
        <authorList>
            <person name="Trinh H.N."/>
        </authorList>
    </citation>
    <scope>NUCLEOTIDE SEQUENCE [LARGE SCALE GENOMIC DNA]</scope>
    <source>
        <strain evidence="1 2">JH1-1</strain>
    </source>
</reference>
<dbReference type="OrthoDB" id="8478044at2"/>
<keyword evidence="2" id="KW-1185">Reference proteome</keyword>
<dbReference type="Gene3D" id="3.40.190.10">
    <property type="entry name" value="Periplasmic binding protein-like II"/>
    <property type="match status" value="2"/>
</dbReference>
<sequence>MLAVQSSGQRRVSRRSFLLAAGALGAGFALDGCAPAQSSTAATEITFYVSKPEVIGYFDRVIEQFHKSQDAVRVVRDSTSSMSADFVRNQPPDLGCWNYNFAVAEFVKHGALSDLSDMAEAKSINPKLWPLVDQTAQYPGRTSAIPYSVMAASVIYNKDVFAKHGLSVPTTRSQLVKICQTLQDANIAPFYNTIKDTWTVGQGMFDYSVGGMVDVPRFFSALGSEGTSLNAGSAASFQKDFKAPMDRMLQLAAFANKDAASRGYADGNLAFAQGKAAMYMQGPWALNEIAKTAPALKLGTFPLPVTDDPADLKVRVNVDLALWIPEASRKKDAARQFLSFLMRPDINDKYNADNNGFGVRKDAPPASNPALAGMQKYYDDGAFYLGASQLIPASIPVSNYAQSIALGSAPDALLKTLDADWARLALRNV</sequence>
<dbReference type="InterPro" id="IPR006059">
    <property type="entry name" value="SBP"/>
</dbReference>
<accession>A0A4R5KG80</accession>
<dbReference type="InterPro" id="IPR050490">
    <property type="entry name" value="Bact_solute-bd_prot1"/>
</dbReference>
<dbReference type="EMBL" id="SMRU01000018">
    <property type="protein sequence ID" value="TDF93705.1"/>
    <property type="molecule type" value="Genomic_DNA"/>
</dbReference>
<dbReference type="PROSITE" id="PS51318">
    <property type="entry name" value="TAT"/>
    <property type="match status" value="1"/>
</dbReference>
<dbReference type="Proteomes" id="UP000295511">
    <property type="component" value="Unassembled WGS sequence"/>
</dbReference>
<name>A0A4R5KG80_9MICC</name>
<comment type="caution">
    <text evidence="1">The sequence shown here is derived from an EMBL/GenBank/DDBJ whole genome shotgun (WGS) entry which is preliminary data.</text>
</comment>
<evidence type="ECO:0000313" key="2">
    <source>
        <dbReference type="Proteomes" id="UP000295511"/>
    </source>
</evidence>
<gene>
    <name evidence="1" type="ORF">E1809_15790</name>
</gene>
<dbReference type="SUPFAM" id="SSF53850">
    <property type="entry name" value="Periplasmic binding protein-like II"/>
    <property type="match status" value="1"/>
</dbReference>
<dbReference type="Pfam" id="PF01547">
    <property type="entry name" value="SBP_bac_1"/>
    <property type="match status" value="1"/>
</dbReference>
<dbReference type="PANTHER" id="PTHR43649:SF12">
    <property type="entry name" value="DIACETYLCHITOBIOSE BINDING PROTEIN DASA"/>
    <property type="match status" value="1"/>
</dbReference>